<dbReference type="RefSeq" id="WP_376773928.1">
    <property type="nucleotide sequence ID" value="NZ_JACBZD010000001.1"/>
</dbReference>
<dbReference type="CDD" id="cd04301">
    <property type="entry name" value="NAT_SF"/>
    <property type="match status" value="1"/>
</dbReference>
<feature type="compositionally biased region" description="Gly residues" evidence="1">
    <location>
        <begin position="153"/>
        <end position="170"/>
    </location>
</feature>
<feature type="domain" description="N-acetyltransferase" evidence="2">
    <location>
        <begin position="23"/>
        <end position="234"/>
    </location>
</feature>
<feature type="region of interest" description="Disordered" evidence="1">
    <location>
        <begin position="137"/>
        <end position="170"/>
    </location>
</feature>
<dbReference type="GO" id="GO:0016747">
    <property type="term" value="F:acyltransferase activity, transferring groups other than amino-acyl groups"/>
    <property type="evidence" value="ECO:0007669"/>
    <property type="project" value="InterPro"/>
</dbReference>
<evidence type="ECO:0000256" key="1">
    <source>
        <dbReference type="SAM" id="MobiDB-lite"/>
    </source>
</evidence>
<evidence type="ECO:0000313" key="3">
    <source>
        <dbReference type="EMBL" id="NYI05413.1"/>
    </source>
</evidence>
<evidence type="ECO:0000313" key="4">
    <source>
        <dbReference type="Proteomes" id="UP000567795"/>
    </source>
</evidence>
<dbReference type="EMBL" id="JACBZD010000001">
    <property type="protein sequence ID" value="NYI05413.1"/>
    <property type="molecule type" value="Genomic_DNA"/>
</dbReference>
<gene>
    <name evidence="3" type="ORF">FHU37_002356</name>
</gene>
<dbReference type="InterPro" id="IPR016181">
    <property type="entry name" value="Acyl_CoA_acyltransferase"/>
</dbReference>
<proteinExistence type="predicted"/>
<dbReference type="Pfam" id="PF00583">
    <property type="entry name" value="Acetyltransf_1"/>
    <property type="match status" value="1"/>
</dbReference>
<dbReference type="AlphaFoldDB" id="A0A852ZSN3"/>
<keyword evidence="4" id="KW-1185">Reference proteome</keyword>
<dbReference type="Proteomes" id="UP000567795">
    <property type="component" value="Unassembled WGS sequence"/>
</dbReference>
<name>A0A852ZSN3_9ACTN</name>
<dbReference type="InterPro" id="IPR000182">
    <property type="entry name" value="GNAT_dom"/>
</dbReference>
<reference evidence="3 4" key="1">
    <citation type="submission" date="2020-07" db="EMBL/GenBank/DDBJ databases">
        <title>Sequencing the genomes of 1000 actinobacteria strains.</title>
        <authorList>
            <person name="Klenk H.-P."/>
        </authorList>
    </citation>
    <scope>NUCLEOTIDE SEQUENCE [LARGE SCALE GENOMIC DNA]</scope>
    <source>
        <strain evidence="3 4">DSM 42178</strain>
    </source>
</reference>
<dbReference type="SUPFAM" id="SSF55729">
    <property type="entry name" value="Acyl-CoA N-acyltransferases (Nat)"/>
    <property type="match status" value="1"/>
</dbReference>
<evidence type="ECO:0000259" key="2">
    <source>
        <dbReference type="PROSITE" id="PS51186"/>
    </source>
</evidence>
<protein>
    <submittedName>
        <fullName evidence="3">GNAT superfamily N-acetyltransferase</fullName>
    </submittedName>
</protein>
<comment type="caution">
    <text evidence="3">The sequence shown here is derived from an EMBL/GenBank/DDBJ whole genome shotgun (WGS) entry which is preliminary data.</text>
</comment>
<dbReference type="Gene3D" id="3.40.630.30">
    <property type="match status" value="1"/>
</dbReference>
<organism evidence="3 4">
    <name type="scientific">Allostreptomyces psammosilenae</name>
    <dbReference type="NCBI Taxonomy" id="1892865"/>
    <lineage>
        <taxon>Bacteria</taxon>
        <taxon>Bacillati</taxon>
        <taxon>Actinomycetota</taxon>
        <taxon>Actinomycetes</taxon>
        <taxon>Kitasatosporales</taxon>
        <taxon>Streptomycetaceae</taxon>
        <taxon>Allostreptomyces</taxon>
    </lineage>
</organism>
<dbReference type="PROSITE" id="PS51186">
    <property type="entry name" value="GNAT"/>
    <property type="match status" value="1"/>
</dbReference>
<sequence>MGRRLVPITVDNLQDLPARCRGCVFWELDPVRGRAAVEAGEAERQKEDWVSGLLLEWGSCGRILYVDEAPAGYITYAPAQHVPGSLSFPTSPVAPDAVQLVTAALLPRYRGQGLGRVLVQTAAKDLSRRGFRAIEAFGRSGSPWPGTERSRGTGSGGEGSAGGAATGEAGSGEAGFGAADLGGGGFGGGFGAGGCMVPADYLRAVGFRTVRTHPRSPRLRLDLRTAATWREDVEGALERLLGVGAAAPGLRPV</sequence>
<keyword evidence="3" id="KW-0808">Transferase</keyword>
<accession>A0A852ZSN3</accession>